<evidence type="ECO:0000259" key="2">
    <source>
        <dbReference type="Pfam" id="PF13478"/>
    </source>
</evidence>
<feature type="domain" description="XdhC Rossmann" evidence="2">
    <location>
        <begin position="198"/>
        <end position="333"/>
    </location>
</feature>
<dbReference type="AlphaFoldDB" id="A0A7W3Y553"/>
<dbReference type="Gene3D" id="3.40.50.720">
    <property type="entry name" value="NAD(P)-binding Rossmann-like Domain"/>
    <property type="match status" value="1"/>
</dbReference>
<proteinExistence type="predicted"/>
<protein>
    <submittedName>
        <fullName evidence="3">XdhC family protein</fullName>
    </submittedName>
</protein>
<keyword evidence="4" id="KW-1185">Reference proteome</keyword>
<evidence type="ECO:0000259" key="1">
    <source>
        <dbReference type="Pfam" id="PF02625"/>
    </source>
</evidence>
<dbReference type="EMBL" id="JACHTF010000003">
    <property type="protein sequence ID" value="MBB1059625.1"/>
    <property type="molecule type" value="Genomic_DNA"/>
</dbReference>
<dbReference type="InterPro" id="IPR052698">
    <property type="entry name" value="MoCofactor_Util/Proc"/>
</dbReference>
<feature type="domain" description="XdhC- CoxI" evidence="1">
    <location>
        <begin position="39"/>
        <end position="97"/>
    </location>
</feature>
<organism evidence="3 4">
    <name type="scientific">Marilutibacter spongiae</name>
    <dbReference type="NCBI Taxonomy" id="2025720"/>
    <lineage>
        <taxon>Bacteria</taxon>
        <taxon>Pseudomonadati</taxon>
        <taxon>Pseudomonadota</taxon>
        <taxon>Gammaproteobacteria</taxon>
        <taxon>Lysobacterales</taxon>
        <taxon>Lysobacteraceae</taxon>
        <taxon>Marilutibacter</taxon>
    </lineage>
</organism>
<dbReference type="PANTHER" id="PTHR30388">
    <property type="entry name" value="ALDEHYDE OXIDOREDUCTASE MOLYBDENUM COFACTOR ASSEMBLY PROTEIN"/>
    <property type="match status" value="1"/>
</dbReference>
<comment type="caution">
    <text evidence="3">The sequence shown here is derived from an EMBL/GenBank/DDBJ whole genome shotgun (WGS) entry which is preliminary data.</text>
</comment>
<dbReference type="Pfam" id="PF13478">
    <property type="entry name" value="XdhC_C"/>
    <property type="match status" value="1"/>
</dbReference>
<gene>
    <name evidence="3" type="ORF">H4F98_03450</name>
</gene>
<dbReference type="InterPro" id="IPR027051">
    <property type="entry name" value="XdhC_Rossmann_dom"/>
</dbReference>
<dbReference type="InterPro" id="IPR003777">
    <property type="entry name" value="XdhC_CoxI"/>
</dbReference>
<dbReference type="Proteomes" id="UP000523196">
    <property type="component" value="Unassembled WGS sequence"/>
</dbReference>
<accession>A0A7W3Y553</accession>
<evidence type="ECO:0000313" key="4">
    <source>
        <dbReference type="Proteomes" id="UP000523196"/>
    </source>
</evidence>
<dbReference type="PANTHER" id="PTHR30388:SF4">
    <property type="entry name" value="MOLYBDENUM COFACTOR INSERTION CHAPERONE PAOD"/>
    <property type="match status" value="1"/>
</dbReference>
<dbReference type="RefSeq" id="WP_182685274.1">
    <property type="nucleotide sequence ID" value="NZ_JACHTF010000003.1"/>
</dbReference>
<sequence>METVARRIAANDVDAGDHAPRVPAFLPTGHPRPVLAAAARASRGVLAMVLETEGSTYVDPGAMACFAGEQQAGWLSGGCLETELARRAAGADADGRVEWVEIDTRDDDALFSGSAIGCRGRLRIALLPLRLMPGAGELLDAWWDGGAPLERRVDAEGRVGLAIAGRQCDWQLPAAPVAWRGGNREWALHLPRPPTALLLGAGPETGTLVHLLGDLGWRRTLCEPRPRWQGVGDDADARHSDASAGLRLARDAHDAVLVMHHDFERDREALEAAARGGAAFIGLLGPPRRRDDLLKLLHADVREALLPHLRAPVGIDLGGKGPEAIALSIAAQLQQWRGQAGRT</sequence>
<dbReference type="Pfam" id="PF02625">
    <property type="entry name" value="XdhC_CoxI"/>
    <property type="match status" value="1"/>
</dbReference>
<evidence type="ECO:0000313" key="3">
    <source>
        <dbReference type="EMBL" id="MBB1059625.1"/>
    </source>
</evidence>
<name>A0A7W3Y553_9GAMM</name>
<reference evidence="3 4" key="1">
    <citation type="submission" date="2020-08" db="EMBL/GenBank/DDBJ databases">
        <authorList>
            <person name="Xu S."/>
            <person name="Li A."/>
        </authorList>
    </citation>
    <scope>NUCLEOTIDE SEQUENCE [LARGE SCALE GENOMIC DNA]</scope>
    <source>
        <strain evidence="3 4">119BY6-57</strain>
    </source>
</reference>